<keyword evidence="2" id="KW-1185">Reference proteome</keyword>
<dbReference type="AlphaFoldDB" id="A0A2G5UDA4"/>
<protein>
    <submittedName>
        <fullName evidence="1">Uncharacterized protein</fullName>
    </submittedName>
</protein>
<accession>A0A2G5UDA4</accession>
<comment type="caution">
    <text evidence="1">The sequence shown here is derived from an EMBL/GenBank/DDBJ whole genome shotgun (WGS) entry which is preliminary data.</text>
</comment>
<dbReference type="EMBL" id="PDUG01000004">
    <property type="protein sequence ID" value="PIC37535.1"/>
    <property type="molecule type" value="Genomic_DNA"/>
</dbReference>
<dbReference type="Proteomes" id="UP000230233">
    <property type="component" value="Chromosome IV"/>
</dbReference>
<gene>
    <name evidence="1" type="primary">Cnig_chr_IV.g16130</name>
    <name evidence="1" type="ORF">B9Z55_016130</name>
</gene>
<sequence length="115" mass="12142">MVIKPVGFYLLVGDVVRDVHDIMDVMDLQDLQKTCHPKNERKGEEDVAGGTVVDVVAAKVVDMEEAKDLAAVIENLDVEDLIEGVAGMTVAVKDLAAQVADLDVAAGIAVAAKDV</sequence>
<reference evidence="2" key="1">
    <citation type="submission" date="2017-10" db="EMBL/GenBank/DDBJ databases">
        <title>Rapid genome shrinkage in a self-fertile nematode reveals novel sperm competition proteins.</title>
        <authorList>
            <person name="Yin D."/>
            <person name="Schwarz E.M."/>
            <person name="Thomas C.G."/>
            <person name="Felde R.L."/>
            <person name="Korf I.F."/>
            <person name="Cutter A.D."/>
            <person name="Schartner C.M."/>
            <person name="Ralston E.J."/>
            <person name="Meyer B.J."/>
            <person name="Haag E.S."/>
        </authorList>
    </citation>
    <scope>NUCLEOTIDE SEQUENCE [LARGE SCALE GENOMIC DNA]</scope>
    <source>
        <strain evidence="2">JU1422</strain>
    </source>
</reference>
<evidence type="ECO:0000313" key="1">
    <source>
        <dbReference type="EMBL" id="PIC37535.1"/>
    </source>
</evidence>
<proteinExistence type="predicted"/>
<evidence type="ECO:0000313" key="2">
    <source>
        <dbReference type="Proteomes" id="UP000230233"/>
    </source>
</evidence>
<name>A0A2G5UDA4_9PELO</name>
<organism evidence="1 2">
    <name type="scientific">Caenorhabditis nigoni</name>
    <dbReference type="NCBI Taxonomy" id="1611254"/>
    <lineage>
        <taxon>Eukaryota</taxon>
        <taxon>Metazoa</taxon>
        <taxon>Ecdysozoa</taxon>
        <taxon>Nematoda</taxon>
        <taxon>Chromadorea</taxon>
        <taxon>Rhabditida</taxon>
        <taxon>Rhabditina</taxon>
        <taxon>Rhabditomorpha</taxon>
        <taxon>Rhabditoidea</taxon>
        <taxon>Rhabditidae</taxon>
        <taxon>Peloderinae</taxon>
        <taxon>Caenorhabditis</taxon>
    </lineage>
</organism>